<name>A0A0C9QN51_9HYME</name>
<evidence type="ECO:0000256" key="1">
    <source>
        <dbReference type="SAM" id="MobiDB-lite"/>
    </source>
</evidence>
<gene>
    <name evidence="2" type="primary">pks26</name>
    <name evidence="2" type="ORF">g.24858</name>
</gene>
<feature type="compositionally biased region" description="Basic and acidic residues" evidence="1">
    <location>
        <begin position="110"/>
        <end position="122"/>
    </location>
</feature>
<feature type="region of interest" description="Disordered" evidence="1">
    <location>
        <begin position="110"/>
        <end position="132"/>
    </location>
</feature>
<proteinExistence type="predicted"/>
<dbReference type="AlphaFoldDB" id="A0A0C9QN51"/>
<dbReference type="EMBL" id="GBYB01004989">
    <property type="protein sequence ID" value="JAG74756.1"/>
    <property type="molecule type" value="Transcribed_RNA"/>
</dbReference>
<sequence>MPRYFTLSYFPPTGQSNEYRNHLKLSDRRKRDEMNISKGVRLLKLLSGCFIVLIIISESKASVLSFSSEESIEIPSPRRIREYIDTPHHRPVIELILGILDTFHSSTKSEIRRTRSRQERNTLESTITITPE</sequence>
<evidence type="ECO:0000313" key="2">
    <source>
        <dbReference type="EMBL" id="JAG74756.1"/>
    </source>
</evidence>
<accession>A0A0C9QN51</accession>
<feature type="compositionally biased region" description="Polar residues" evidence="1">
    <location>
        <begin position="123"/>
        <end position="132"/>
    </location>
</feature>
<reference evidence="2" key="1">
    <citation type="submission" date="2015-01" db="EMBL/GenBank/DDBJ databases">
        <title>Transcriptome Assembly of Fopius arisanus.</title>
        <authorList>
            <person name="Geib S."/>
        </authorList>
    </citation>
    <scope>NUCLEOTIDE SEQUENCE</scope>
</reference>
<organism evidence="2">
    <name type="scientific">Fopius arisanus</name>
    <dbReference type="NCBI Taxonomy" id="64838"/>
    <lineage>
        <taxon>Eukaryota</taxon>
        <taxon>Metazoa</taxon>
        <taxon>Ecdysozoa</taxon>
        <taxon>Arthropoda</taxon>
        <taxon>Hexapoda</taxon>
        <taxon>Insecta</taxon>
        <taxon>Pterygota</taxon>
        <taxon>Neoptera</taxon>
        <taxon>Endopterygota</taxon>
        <taxon>Hymenoptera</taxon>
        <taxon>Apocrita</taxon>
        <taxon>Ichneumonoidea</taxon>
        <taxon>Braconidae</taxon>
        <taxon>Opiinae</taxon>
        <taxon>Fopius</taxon>
    </lineage>
</organism>
<protein>
    <submittedName>
        <fullName evidence="2">Pks26 protein</fullName>
    </submittedName>
</protein>